<evidence type="ECO:0000256" key="1">
    <source>
        <dbReference type="ARBA" id="ARBA00001966"/>
    </source>
</evidence>
<evidence type="ECO:0000256" key="9">
    <source>
        <dbReference type="ARBA" id="ARBA00034078"/>
    </source>
</evidence>
<dbReference type="GO" id="GO:0003954">
    <property type="term" value="F:NADH dehydrogenase activity"/>
    <property type="evidence" value="ECO:0007669"/>
    <property type="project" value="TreeGrafter"/>
</dbReference>
<keyword evidence="4" id="KW-0479">Metal-binding</keyword>
<dbReference type="SMART" id="SM00926">
    <property type="entry name" value="Molybdop_Fe4S4"/>
    <property type="match status" value="1"/>
</dbReference>
<dbReference type="SUPFAM" id="SSF54292">
    <property type="entry name" value="2Fe-2S ferredoxin-like"/>
    <property type="match status" value="1"/>
</dbReference>
<dbReference type="PROSITE" id="PS00551">
    <property type="entry name" value="MOLYBDOPTERIN_PROK_1"/>
    <property type="match status" value="1"/>
</dbReference>
<dbReference type="InterPro" id="IPR036010">
    <property type="entry name" value="2Fe-2S_ferredoxin-like_sf"/>
</dbReference>
<dbReference type="Pfam" id="PF04879">
    <property type="entry name" value="Molybdop_Fe4S4"/>
    <property type="match status" value="1"/>
</dbReference>
<evidence type="ECO:0000313" key="15">
    <source>
        <dbReference type="Proteomes" id="UP000184114"/>
    </source>
</evidence>
<dbReference type="InterPro" id="IPR050123">
    <property type="entry name" value="Prok_molybdopt-oxidoreductase"/>
</dbReference>
<dbReference type="Pfam" id="PF13510">
    <property type="entry name" value="Fer2_4"/>
    <property type="match status" value="1"/>
</dbReference>
<organism evidence="14 15">
    <name type="scientific">Tissierella praeacuta DSM 18095</name>
    <dbReference type="NCBI Taxonomy" id="1123404"/>
    <lineage>
        <taxon>Bacteria</taxon>
        <taxon>Bacillati</taxon>
        <taxon>Bacillota</taxon>
        <taxon>Tissierellia</taxon>
        <taxon>Tissierellales</taxon>
        <taxon>Tissierellaceae</taxon>
        <taxon>Tissierella</taxon>
    </lineage>
</organism>
<dbReference type="FunFam" id="3.30.70.20:FF:000035">
    <property type="entry name" value="Iron hydrogenase 1"/>
    <property type="match status" value="1"/>
</dbReference>
<dbReference type="Gene3D" id="2.20.25.90">
    <property type="entry name" value="ADC-like domains"/>
    <property type="match status" value="1"/>
</dbReference>
<dbReference type="InterPro" id="IPR017900">
    <property type="entry name" value="4Fe4S_Fe_S_CS"/>
</dbReference>
<keyword evidence="2" id="KW-0004">4Fe-4S</keyword>
<protein>
    <submittedName>
        <fullName evidence="14">4Fe-4S dicluster domain-containing protein</fullName>
    </submittedName>
</protein>
<dbReference type="GO" id="GO:0046872">
    <property type="term" value="F:metal ion binding"/>
    <property type="evidence" value="ECO:0007669"/>
    <property type="project" value="UniProtKB-KW"/>
</dbReference>
<evidence type="ECO:0000259" key="12">
    <source>
        <dbReference type="PROSITE" id="PS51669"/>
    </source>
</evidence>
<dbReference type="SUPFAM" id="SSF53706">
    <property type="entry name" value="Formate dehydrogenase/DMSO reductase, domains 1-3"/>
    <property type="match status" value="1"/>
</dbReference>
<dbReference type="GO" id="GO:0042773">
    <property type="term" value="P:ATP synthesis coupled electron transport"/>
    <property type="evidence" value="ECO:0007669"/>
    <property type="project" value="InterPro"/>
</dbReference>
<keyword evidence="15" id="KW-1185">Reference proteome</keyword>
<dbReference type="Proteomes" id="UP000184114">
    <property type="component" value="Unassembled WGS sequence"/>
</dbReference>
<evidence type="ECO:0000256" key="3">
    <source>
        <dbReference type="ARBA" id="ARBA00022714"/>
    </source>
</evidence>
<evidence type="ECO:0000259" key="13">
    <source>
        <dbReference type="PROSITE" id="PS51839"/>
    </source>
</evidence>
<dbReference type="InterPro" id="IPR017896">
    <property type="entry name" value="4Fe4S_Fe-S-bd"/>
</dbReference>
<dbReference type="Gene3D" id="3.10.20.740">
    <property type="match status" value="1"/>
</dbReference>
<dbReference type="PROSITE" id="PS51379">
    <property type="entry name" value="4FE4S_FER_2"/>
    <property type="match status" value="2"/>
</dbReference>
<evidence type="ECO:0000259" key="11">
    <source>
        <dbReference type="PROSITE" id="PS51379"/>
    </source>
</evidence>
<evidence type="ECO:0000256" key="4">
    <source>
        <dbReference type="ARBA" id="ARBA00022723"/>
    </source>
</evidence>
<proteinExistence type="predicted"/>
<dbReference type="InterPro" id="IPR006963">
    <property type="entry name" value="Mopterin_OxRdtase_4Fe-4S_dom"/>
</dbReference>
<name>A0A1M4TL15_9FIRM</name>
<dbReference type="SUPFAM" id="SSF54862">
    <property type="entry name" value="4Fe-4S ferredoxins"/>
    <property type="match status" value="1"/>
</dbReference>
<feature type="domain" description="4Fe-4S ferredoxin-type" evidence="11">
    <location>
        <begin position="137"/>
        <end position="167"/>
    </location>
</feature>
<evidence type="ECO:0000256" key="2">
    <source>
        <dbReference type="ARBA" id="ARBA00022485"/>
    </source>
</evidence>
<gene>
    <name evidence="14" type="ORF">SAMN02745784_00730</name>
</gene>
<dbReference type="Pfam" id="PF10588">
    <property type="entry name" value="NADH-G_4Fe-4S_3"/>
    <property type="match status" value="1"/>
</dbReference>
<dbReference type="InterPro" id="IPR001041">
    <property type="entry name" value="2Fe-2S_ferredoxin-type"/>
</dbReference>
<dbReference type="FunFam" id="3.10.20.740:FF:000005">
    <property type="entry name" value="NADH:ubiquinone oxidoreductase subunit"/>
    <property type="match status" value="1"/>
</dbReference>
<dbReference type="PROSITE" id="PS00641">
    <property type="entry name" value="COMPLEX1_75K_1"/>
    <property type="match status" value="1"/>
</dbReference>
<evidence type="ECO:0000256" key="6">
    <source>
        <dbReference type="ARBA" id="ARBA00023002"/>
    </source>
</evidence>
<dbReference type="SMART" id="SM00929">
    <property type="entry name" value="NADH-G_4Fe-4S_3"/>
    <property type="match status" value="1"/>
</dbReference>
<evidence type="ECO:0000259" key="10">
    <source>
        <dbReference type="PROSITE" id="PS51085"/>
    </source>
</evidence>
<dbReference type="STRING" id="1123404.SAMN02745784_00730"/>
<dbReference type="Gene3D" id="3.30.70.20">
    <property type="match status" value="1"/>
</dbReference>
<dbReference type="InterPro" id="IPR027467">
    <property type="entry name" value="MopterinOxRdtase_cofactor_BS"/>
</dbReference>
<dbReference type="PANTHER" id="PTHR43105:SF14">
    <property type="entry name" value="FORMATE DEHYDROGENASE H"/>
    <property type="match status" value="1"/>
</dbReference>
<evidence type="ECO:0000256" key="7">
    <source>
        <dbReference type="ARBA" id="ARBA00023004"/>
    </source>
</evidence>
<dbReference type="EMBL" id="FQTY01000002">
    <property type="protein sequence ID" value="SHE45161.1"/>
    <property type="molecule type" value="Genomic_DNA"/>
</dbReference>
<dbReference type="InterPro" id="IPR000283">
    <property type="entry name" value="NADH_UbQ_OxRdtase_75kDa_su_CS"/>
</dbReference>
<keyword evidence="6" id="KW-0560">Oxidoreductase</keyword>
<dbReference type="PANTHER" id="PTHR43105">
    <property type="entry name" value="RESPIRATORY NITRATE REDUCTASE"/>
    <property type="match status" value="1"/>
</dbReference>
<keyword evidence="5" id="KW-0677">Repeat</keyword>
<dbReference type="GO" id="GO:0008137">
    <property type="term" value="F:NADH dehydrogenase (ubiquinone) activity"/>
    <property type="evidence" value="ECO:0007669"/>
    <property type="project" value="InterPro"/>
</dbReference>
<dbReference type="AlphaFoldDB" id="A0A1M4TL15"/>
<dbReference type="PROSITE" id="PS51839">
    <property type="entry name" value="4FE4S_HC3"/>
    <property type="match status" value="1"/>
</dbReference>
<dbReference type="PROSITE" id="PS51085">
    <property type="entry name" value="2FE2S_FER_2"/>
    <property type="match status" value="1"/>
</dbReference>
<dbReference type="GO" id="GO:0051539">
    <property type="term" value="F:4 iron, 4 sulfur cluster binding"/>
    <property type="evidence" value="ECO:0007669"/>
    <property type="project" value="UniProtKB-KW"/>
</dbReference>
<dbReference type="InterPro" id="IPR019574">
    <property type="entry name" value="NADH_UbQ_OxRdtase_Gsu_4Fe4S-bd"/>
</dbReference>
<dbReference type="GO" id="GO:0051537">
    <property type="term" value="F:2 iron, 2 sulfur cluster binding"/>
    <property type="evidence" value="ECO:0007669"/>
    <property type="project" value="UniProtKB-KW"/>
</dbReference>
<feature type="domain" description="4Fe-4S His(Cys)3-ligated-type" evidence="13">
    <location>
        <begin position="78"/>
        <end position="117"/>
    </location>
</feature>
<reference evidence="15" key="1">
    <citation type="submission" date="2016-11" db="EMBL/GenBank/DDBJ databases">
        <authorList>
            <person name="Varghese N."/>
            <person name="Submissions S."/>
        </authorList>
    </citation>
    <scope>NUCLEOTIDE SEQUENCE [LARGE SCALE GENOMIC DNA]</scope>
    <source>
        <strain evidence="15">DSM 18095</strain>
    </source>
</reference>
<dbReference type="PROSITE" id="PS00198">
    <property type="entry name" value="4FE4S_FER_1"/>
    <property type="match status" value="1"/>
</dbReference>
<evidence type="ECO:0000256" key="8">
    <source>
        <dbReference type="ARBA" id="ARBA00023014"/>
    </source>
</evidence>
<dbReference type="CDD" id="cd00207">
    <property type="entry name" value="fer2"/>
    <property type="match status" value="1"/>
</dbReference>
<feature type="domain" description="4Fe-4S Mo/W bis-MGD-type" evidence="12">
    <location>
        <begin position="217"/>
        <end position="273"/>
    </location>
</feature>
<dbReference type="GO" id="GO:0016020">
    <property type="term" value="C:membrane"/>
    <property type="evidence" value="ECO:0007669"/>
    <property type="project" value="InterPro"/>
</dbReference>
<accession>A0A1M4TL15</accession>
<dbReference type="Pfam" id="PF12838">
    <property type="entry name" value="Fer4_7"/>
    <property type="match status" value="1"/>
</dbReference>
<sequence>MVTLTMNGKKIIVEDGVSILEAARENGVDIPTLCYDKELSPFGGCRLCVVEVEGSKNLVASCSAKVKEGMVVYTESERVVKTRREILDLLYSNHPQDCLTCEKSGECQLQDLCYRYGIKEGSYKGEVKKYAIDSLNPVMERDQSKCILCGKCVRVCKEIQVTSAIDFSGRGFKSKITTGFDNPIDYKNCRLCGQCITACPTGALINKQLKGTRPWEVEKVRTTCPFCGTGCNFDLNVKDGKVVGVTPNPDSPVNGNSLCVKGRYHIDFINSPDRLTKPLIKKNGEFVESSWEEAMTLVVSNLKKAKEEYGSDSVAGLSSARCTNEDNFVFQKMMRAAIGTNNVDHCART</sequence>
<keyword evidence="8" id="KW-0411">Iron-sulfur</keyword>
<dbReference type="Gene3D" id="3.40.50.740">
    <property type="match status" value="1"/>
</dbReference>
<evidence type="ECO:0000256" key="5">
    <source>
        <dbReference type="ARBA" id="ARBA00022737"/>
    </source>
</evidence>
<comment type="cofactor">
    <cofactor evidence="9">
        <name>[2Fe-2S] cluster</name>
        <dbReference type="ChEBI" id="CHEBI:190135"/>
    </cofactor>
</comment>
<dbReference type="InterPro" id="IPR006656">
    <property type="entry name" value="Mopterin_OxRdtase"/>
</dbReference>
<comment type="cofactor">
    <cofactor evidence="1">
        <name>[4Fe-4S] cluster</name>
        <dbReference type="ChEBI" id="CHEBI:49883"/>
    </cofactor>
</comment>
<keyword evidence="7" id="KW-0408">Iron</keyword>
<dbReference type="Pfam" id="PF00384">
    <property type="entry name" value="Molybdopterin"/>
    <property type="match status" value="1"/>
</dbReference>
<feature type="domain" description="2Fe-2S ferredoxin-type" evidence="10">
    <location>
        <begin position="1"/>
        <end position="78"/>
    </location>
</feature>
<dbReference type="PROSITE" id="PS51669">
    <property type="entry name" value="4FE4S_MOW_BIS_MGD"/>
    <property type="match status" value="1"/>
</dbReference>
<feature type="domain" description="4Fe-4S ferredoxin-type" evidence="11">
    <location>
        <begin position="180"/>
        <end position="209"/>
    </location>
</feature>
<keyword evidence="3" id="KW-0001">2Fe-2S</keyword>
<evidence type="ECO:0000313" key="14">
    <source>
        <dbReference type="EMBL" id="SHE45161.1"/>
    </source>
</evidence>